<reference evidence="2 3" key="1">
    <citation type="submission" date="2022-06" db="EMBL/GenBank/DDBJ databases">
        <title>Halogeometricum sp. a new haloarchaeum isolate from saline soil.</title>
        <authorList>
            <person name="Strakova D."/>
            <person name="Galisteo C."/>
            <person name="Sanchez-Porro C."/>
            <person name="Ventosa A."/>
        </authorList>
    </citation>
    <scope>NUCLEOTIDE SEQUENCE [LARGE SCALE GENOMIC DNA]</scope>
    <source>
        <strain evidence="3">S3BR25-2</strain>
    </source>
</reference>
<keyword evidence="3" id="KW-1185">Reference proteome</keyword>
<dbReference type="EMBL" id="JAMQOQ010000001">
    <property type="protein sequence ID" value="MDS0292858.1"/>
    <property type="molecule type" value="Genomic_DNA"/>
</dbReference>
<proteinExistence type="predicted"/>
<evidence type="ECO:0000313" key="3">
    <source>
        <dbReference type="Proteomes" id="UP001254813"/>
    </source>
</evidence>
<keyword evidence="1" id="KW-0472">Membrane</keyword>
<keyword evidence="1" id="KW-0812">Transmembrane</keyword>
<name>A0ABU2FXV1_9EURY</name>
<sequence length="71" mass="7248">MPADDYLDPRTALFVGGFVAVLFWFAAGLAYVAAGDVLPVVRAFALGFVGLGFLFLLAGAVVAAVLRGGGE</sequence>
<organism evidence="2 3">
    <name type="scientific">Halogeometricum luteum</name>
    <dbReference type="NCBI Taxonomy" id="2950537"/>
    <lineage>
        <taxon>Archaea</taxon>
        <taxon>Methanobacteriati</taxon>
        <taxon>Methanobacteriota</taxon>
        <taxon>Stenosarchaea group</taxon>
        <taxon>Halobacteria</taxon>
        <taxon>Halobacteriales</taxon>
        <taxon>Haloferacaceae</taxon>
        <taxon>Halogeometricum</taxon>
    </lineage>
</organism>
<gene>
    <name evidence="2" type="ORF">NDI79_01585</name>
</gene>
<feature type="transmembrane region" description="Helical" evidence="1">
    <location>
        <begin position="12"/>
        <end position="34"/>
    </location>
</feature>
<comment type="caution">
    <text evidence="2">The sequence shown here is derived from an EMBL/GenBank/DDBJ whole genome shotgun (WGS) entry which is preliminary data.</text>
</comment>
<accession>A0ABU2FXV1</accession>
<feature type="transmembrane region" description="Helical" evidence="1">
    <location>
        <begin position="40"/>
        <end position="66"/>
    </location>
</feature>
<dbReference type="Proteomes" id="UP001254813">
    <property type="component" value="Unassembled WGS sequence"/>
</dbReference>
<keyword evidence="1" id="KW-1133">Transmembrane helix</keyword>
<protein>
    <submittedName>
        <fullName evidence="2">Uncharacterized protein</fullName>
    </submittedName>
</protein>
<dbReference type="RefSeq" id="WP_310926697.1">
    <property type="nucleotide sequence ID" value="NZ_JAMQOQ010000001.1"/>
</dbReference>
<evidence type="ECO:0000313" key="2">
    <source>
        <dbReference type="EMBL" id="MDS0292858.1"/>
    </source>
</evidence>
<evidence type="ECO:0000256" key="1">
    <source>
        <dbReference type="SAM" id="Phobius"/>
    </source>
</evidence>